<evidence type="ECO:0000259" key="10">
    <source>
        <dbReference type="Pfam" id="PF00909"/>
    </source>
</evidence>
<feature type="transmembrane region" description="Helical" evidence="8">
    <location>
        <begin position="117"/>
        <end position="139"/>
    </location>
</feature>
<keyword evidence="5 8" id="KW-1133">Transmembrane helix</keyword>
<comment type="caution">
    <text evidence="11">The sequence shown here is derived from an EMBL/GenBank/DDBJ whole genome shotgun (WGS) entry which is preliminary data.</text>
</comment>
<feature type="transmembrane region" description="Helical" evidence="8">
    <location>
        <begin position="365"/>
        <end position="387"/>
    </location>
</feature>
<keyword evidence="12" id="KW-1185">Reference proteome</keyword>
<evidence type="ECO:0000256" key="3">
    <source>
        <dbReference type="ARBA" id="ARBA00022448"/>
    </source>
</evidence>
<feature type="transmembrane region" description="Helical" evidence="8">
    <location>
        <begin position="218"/>
        <end position="235"/>
    </location>
</feature>
<organism evidence="11 12">
    <name type="scientific">Deinococcus hohokamensis</name>
    <dbReference type="NCBI Taxonomy" id="309883"/>
    <lineage>
        <taxon>Bacteria</taxon>
        <taxon>Thermotogati</taxon>
        <taxon>Deinococcota</taxon>
        <taxon>Deinococci</taxon>
        <taxon>Deinococcales</taxon>
        <taxon>Deinococcaceae</taxon>
        <taxon>Deinococcus</taxon>
    </lineage>
</organism>
<feature type="transmembrane region" description="Helical" evidence="8">
    <location>
        <begin position="66"/>
        <end position="86"/>
    </location>
</feature>
<dbReference type="Proteomes" id="UP001595952">
    <property type="component" value="Unassembled WGS sequence"/>
</dbReference>
<keyword evidence="6 8" id="KW-0472">Membrane</keyword>
<keyword evidence="4 8" id="KW-0812">Transmembrane</keyword>
<feature type="signal peptide" evidence="9">
    <location>
        <begin position="1"/>
        <end position="18"/>
    </location>
</feature>
<dbReference type="Gene3D" id="1.10.3430.10">
    <property type="entry name" value="Ammonium transporter AmtB like domains"/>
    <property type="match status" value="1"/>
</dbReference>
<dbReference type="PRINTS" id="PR00342">
    <property type="entry name" value="RHESUSRHD"/>
</dbReference>
<keyword evidence="7 8" id="KW-0924">Ammonia transport</keyword>
<feature type="transmembrane region" description="Helical" evidence="8">
    <location>
        <begin position="34"/>
        <end position="54"/>
    </location>
</feature>
<evidence type="ECO:0000256" key="7">
    <source>
        <dbReference type="ARBA" id="ARBA00023177"/>
    </source>
</evidence>
<evidence type="ECO:0000313" key="12">
    <source>
        <dbReference type="Proteomes" id="UP001595952"/>
    </source>
</evidence>
<dbReference type="PROSITE" id="PS01219">
    <property type="entry name" value="AMMONIUM_TRANSP"/>
    <property type="match status" value="1"/>
</dbReference>
<dbReference type="PANTHER" id="PTHR43029">
    <property type="entry name" value="AMMONIUM TRANSPORTER MEP2"/>
    <property type="match status" value="1"/>
</dbReference>
<dbReference type="NCBIfam" id="TIGR00836">
    <property type="entry name" value="amt"/>
    <property type="match status" value="1"/>
</dbReference>
<keyword evidence="9" id="KW-0732">Signal</keyword>
<evidence type="ECO:0000256" key="1">
    <source>
        <dbReference type="ARBA" id="ARBA00004141"/>
    </source>
</evidence>
<dbReference type="RefSeq" id="WP_380063442.1">
    <property type="nucleotide sequence ID" value="NZ_JBHSEI010000017.1"/>
</dbReference>
<evidence type="ECO:0000256" key="5">
    <source>
        <dbReference type="ARBA" id="ARBA00022989"/>
    </source>
</evidence>
<feature type="transmembrane region" description="Helical" evidence="8">
    <location>
        <begin position="301"/>
        <end position="319"/>
    </location>
</feature>
<dbReference type="SUPFAM" id="SSF111352">
    <property type="entry name" value="Ammonium transporter"/>
    <property type="match status" value="1"/>
</dbReference>
<dbReference type="InterPro" id="IPR024041">
    <property type="entry name" value="NH4_transpt_AmtB-like_dom"/>
</dbReference>
<evidence type="ECO:0000313" key="11">
    <source>
        <dbReference type="EMBL" id="MFC4640462.1"/>
    </source>
</evidence>
<dbReference type="Pfam" id="PF00909">
    <property type="entry name" value="Ammonium_transp"/>
    <property type="match status" value="1"/>
</dbReference>
<sequence>MIQKLLPLAALLTGAALAQDAAPTLSSGDTAWMLVSAALVLLMTPGLAFFYGGLTRTQSVLNTMMMSMVSIGVVGVLWMLAGYTLAFGEGGNALIGGLGHLGLDGLKDGLTGTIPTYVFAAFQAMFAIIALALISGAVVERMRFGAFVLFGALWSLLIYSPLAHWVWSADGWLFKDGALDFAGGTVIHISAGVSALVAAFVIGPRIGFPRTVHVPHNVPLVLLGAGLLWFGWMGFNAGSALSAGHTAALAFVTTLIAPAAAMLTWLLWESSGHGKPTAVGAATGLVVGLVAITPACAFVSPWAAVLVGVLGATASYWTVQAKHRLGADDSLDVFACHGVAGIVGALLTGALAWTTGQGKPLGDQMLTQLISVLASVLYAGLGSWVLLKLVSVVTPLRVPASQELTGMDLHAHREQGYSENETGLGAPIFLGGD</sequence>
<proteinExistence type="inferred from homology"/>
<feature type="transmembrane region" description="Helical" evidence="8">
    <location>
        <begin position="187"/>
        <end position="206"/>
    </location>
</feature>
<feature type="transmembrane region" description="Helical" evidence="8">
    <location>
        <begin position="277"/>
        <end position="295"/>
    </location>
</feature>
<evidence type="ECO:0000256" key="6">
    <source>
        <dbReference type="ARBA" id="ARBA00023136"/>
    </source>
</evidence>
<keyword evidence="3 8" id="KW-0813">Transport</keyword>
<feature type="transmembrane region" description="Helical" evidence="8">
    <location>
        <begin position="331"/>
        <end position="353"/>
    </location>
</feature>
<dbReference type="InterPro" id="IPR018047">
    <property type="entry name" value="Ammonium_transpt_CS"/>
</dbReference>
<dbReference type="InterPro" id="IPR001905">
    <property type="entry name" value="Ammonium_transpt"/>
</dbReference>
<feature type="transmembrane region" description="Helical" evidence="8">
    <location>
        <begin position="247"/>
        <end position="268"/>
    </location>
</feature>
<feature type="domain" description="Ammonium transporter AmtB-like" evidence="10">
    <location>
        <begin position="31"/>
        <end position="417"/>
    </location>
</feature>
<dbReference type="EMBL" id="JBHSEI010000017">
    <property type="protein sequence ID" value="MFC4640462.1"/>
    <property type="molecule type" value="Genomic_DNA"/>
</dbReference>
<name>A0ABV9IDN6_9DEIO</name>
<reference evidence="12" key="1">
    <citation type="journal article" date="2019" name="Int. J. Syst. Evol. Microbiol.">
        <title>The Global Catalogue of Microorganisms (GCM) 10K type strain sequencing project: providing services to taxonomists for standard genome sequencing and annotation.</title>
        <authorList>
            <consortium name="The Broad Institute Genomics Platform"/>
            <consortium name="The Broad Institute Genome Sequencing Center for Infectious Disease"/>
            <person name="Wu L."/>
            <person name="Ma J."/>
        </authorList>
    </citation>
    <scope>NUCLEOTIDE SEQUENCE [LARGE SCALE GENOMIC DNA]</scope>
    <source>
        <strain evidence="12">CCUG 55995</strain>
    </source>
</reference>
<protein>
    <recommendedName>
        <fullName evidence="8">Ammonium transporter</fullName>
    </recommendedName>
</protein>
<evidence type="ECO:0000256" key="8">
    <source>
        <dbReference type="RuleBase" id="RU362002"/>
    </source>
</evidence>
<dbReference type="InterPro" id="IPR002229">
    <property type="entry name" value="RhesusRHD"/>
</dbReference>
<evidence type="ECO:0000256" key="2">
    <source>
        <dbReference type="ARBA" id="ARBA00005887"/>
    </source>
</evidence>
<evidence type="ECO:0000256" key="9">
    <source>
        <dbReference type="SAM" id="SignalP"/>
    </source>
</evidence>
<accession>A0ABV9IDN6</accession>
<gene>
    <name evidence="11" type="ORF">ACFO0D_19210</name>
</gene>
<feature type="chain" id="PRO_5046949848" description="Ammonium transporter" evidence="9">
    <location>
        <begin position="19"/>
        <end position="433"/>
    </location>
</feature>
<dbReference type="PANTHER" id="PTHR43029:SF10">
    <property type="entry name" value="AMMONIUM TRANSPORTER MEP2"/>
    <property type="match status" value="1"/>
</dbReference>
<evidence type="ECO:0000256" key="4">
    <source>
        <dbReference type="ARBA" id="ARBA00022692"/>
    </source>
</evidence>
<comment type="subcellular location">
    <subcellularLocation>
        <location evidence="8">Cell membrane</location>
        <topology evidence="8">Multi-pass membrane protein</topology>
    </subcellularLocation>
    <subcellularLocation>
        <location evidence="1">Membrane</location>
        <topology evidence="1">Multi-pass membrane protein</topology>
    </subcellularLocation>
</comment>
<feature type="transmembrane region" description="Helical" evidence="8">
    <location>
        <begin position="146"/>
        <end position="167"/>
    </location>
</feature>
<dbReference type="InterPro" id="IPR029020">
    <property type="entry name" value="Ammonium/urea_transptr"/>
</dbReference>
<comment type="similarity">
    <text evidence="2 8">Belongs to the ammonia transporter channel (TC 1.A.11.2) family.</text>
</comment>